<keyword evidence="1" id="KW-0812">Transmembrane</keyword>
<keyword evidence="3" id="KW-0614">Plasmid</keyword>
<protein>
    <submittedName>
        <fullName evidence="3">Pilus assembly protein</fullName>
    </submittedName>
</protein>
<reference evidence="3" key="1">
    <citation type="submission" date="2021-02" db="EMBL/GenBank/DDBJ databases">
        <title>Skermanella TT6 skin isolate.</title>
        <authorList>
            <person name="Lee K."/>
            <person name="Ganzorig M."/>
        </authorList>
    </citation>
    <scope>NUCLEOTIDE SEQUENCE</scope>
    <source>
        <strain evidence="3">TT6</strain>
    </source>
</reference>
<name>A0ABX7BGC5_9PROT</name>
<feature type="transmembrane region" description="Helical" evidence="1">
    <location>
        <begin position="20"/>
        <end position="38"/>
    </location>
</feature>
<evidence type="ECO:0000256" key="1">
    <source>
        <dbReference type="SAM" id="Phobius"/>
    </source>
</evidence>
<dbReference type="InterPro" id="IPR012495">
    <property type="entry name" value="TadE-like_dom"/>
</dbReference>
<organism evidence="3 4">
    <name type="scientific">Skermanella cutis</name>
    <dbReference type="NCBI Taxonomy" id="2775420"/>
    <lineage>
        <taxon>Bacteria</taxon>
        <taxon>Pseudomonadati</taxon>
        <taxon>Pseudomonadota</taxon>
        <taxon>Alphaproteobacteria</taxon>
        <taxon>Rhodospirillales</taxon>
        <taxon>Azospirillaceae</taxon>
        <taxon>Skermanella</taxon>
    </lineage>
</organism>
<dbReference type="RefSeq" id="WP_201083022.1">
    <property type="nucleotide sequence ID" value="NZ_CP067422.1"/>
</dbReference>
<geneLocation type="plasmid" evidence="3 4">
    <name>pTT6-2</name>
</geneLocation>
<proteinExistence type="predicted"/>
<evidence type="ECO:0000313" key="3">
    <source>
        <dbReference type="EMBL" id="QQP93443.1"/>
    </source>
</evidence>
<keyword evidence="1" id="KW-0472">Membrane</keyword>
<dbReference type="Proteomes" id="UP000595197">
    <property type="component" value="Plasmid pTT6-2"/>
</dbReference>
<accession>A0ABX7BGC5</accession>
<gene>
    <name evidence="3" type="ORF">IGS68_33000</name>
</gene>
<keyword evidence="1" id="KW-1133">Transmembrane helix</keyword>
<sequence length="196" mass="20630">MTGAAKTIRSAIGSRRGVAALEFAVIAPVLILLLVGMVDMTRYALAALRLERAASGTADVGTQFDRLRDGMTVVQGNEVGVLFLAAAEIARPLDLAGNGAVIITCVADQGGGPVVMWQRRSGRASAASGIGGGGTATLPAGFTLRYGESVLFVEVQYTLHPYVFSIGWLAGSDEAVDLRRMAVYRPRFGTLTELER</sequence>
<dbReference type="EMBL" id="CP067422">
    <property type="protein sequence ID" value="QQP93443.1"/>
    <property type="molecule type" value="Genomic_DNA"/>
</dbReference>
<evidence type="ECO:0000313" key="4">
    <source>
        <dbReference type="Proteomes" id="UP000595197"/>
    </source>
</evidence>
<feature type="domain" description="TadE-like" evidence="2">
    <location>
        <begin position="17"/>
        <end position="58"/>
    </location>
</feature>
<evidence type="ECO:0000259" key="2">
    <source>
        <dbReference type="Pfam" id="PF07811"/>
    </source>
</evidence>
<dbReference type="Pfam" id="PF07811">
    <property type="entry name" value="TadE"/>
    <property type="match status" value="1"/>
</dbReference>
<keyword evidence="4" id="KW-1185">Reference proteome</keyword>